<evidence type="ECO:0000256" key="13">
    <source>
        <dbReference type="ARBA" id="ARBA00051626"/>
    </source>
</evidence>
<evidence type="ECO:0000313" key="22">
    <source>
        <dbReference type="Proteomes" id="UP000261540"/>
    </source>
</evidence>
<keyword evidence="22" id="KW-1185">Reference proteome</keyword>
<evidence type="ECO:0000256" key="9">
    <source>
        <dbReference type="ARBA" id="ARBA00022801"/>
    </source>
</evidence>
<evidence type="ECO:0000256" key="11">
    <source>
        <dbReference type="ARBA" id="ARBA00023145"/>
    </source>
</evidence>
<dbReference type="GO" id="GO:0005886">
    <property type="term" value="C:plasma membrane"/>
    <property type="evidence" value="ECO:0007669"/>
    <property type="project" value="UniProtKB-ARBA"/>
</dbReference>
<feature type="compositionally biased region" description="Polar residues" evidence="17">
    <location>
        <begin position="239"/>
        <end position="259"/>
    </location>
</feature>
<dbReference type="GO" id="GO:0043065">
    <property type="term" value="P:positive regulation of apoptotic process"/>
    <property type="evidence" value="ECO:0007669"/>
    <property type="project" value="UniProtKB-ARBA"/>
</dbReference>
<reference evidence="21" key="1">
    <citation type="submission" date="2025-08" db="UniProtKB">
        <authorList>
            <consortium name="Ensembl"/>
        </authorList>
    </citation>
    <scope>IDENTIFICATION</scope>
</reference>
<dbReference type="PROSITE" id="PS50208">
    <property type="entry name" value="CASPASE_P20"/>
    <property type="match status" value="1"/>
</dbReference>
<evidence type="ECO:0000256" key="14">
    <source>
        <dbReference type="ARBA" id="ARBA00066479"/>
    </source>
</evidence>
<feature type="domain" description="DED" evidence="18">
    <location>
        <begin position="89"/>
        <end position="166"/>
    </location>
</feature>
<keyword evidence="8" id="KW-0677">Repeat</keyword>
<feature type="domain" description="DED" evidence="18">
    <location>
        <begin position="3"/>
        <end position="76"/>
    </location>
</feature>
<dbReference type="CDD" id="cd00032">
    <property type="entry name" value="CASc"/>
    <property type="match status" value="1"/>
</dbReference>
<dbReference type="CDD" id="cd08334">
    <property type="entry name" value="DED_Caspase_8_10_r2"/>
    <property type="match status" value="1"/>
</dbReference>
<evidence type="ECO:0000259" key="18">
    <source>
        <dbReference type="PROSITE" id="PS50168"/>
    </source>
</evidence>
<comment type="similarity">
    <text evidence="3 16">Belongs to the peptidase C14A family.</text>
</comment>
<feature type="region of interest" description="Disordered" evidence="17">
    <location>
        <begin position="168"/>
        <end position="195"/>
    </location>
</feature>
<dbReference type="PANTHER" id="PTHR48169">
    <property type="entry name" value="DED DOMAIN-CONTAINING PROTEIN"/>
    <property type="match status" value="1"/>
</dbReference>
<evidence type="ECO:0000256" key="16">
    <source>
        <dbReference type="RuleBase" id="RU003971"/>
    </source>
</evidence>
<dbReference type="Ensembl" id="ENSPKIT00000009389.1">
    <property type="protein sequence ID" value="ENSPKIP00000028608.1"/>
    <property type="gene ID" value="ENSPKIG00000010185.1"/>
</dbReference>
<dbReference type="CTD" id="843"/>
<dbReference type="GO" id="GO:0005634">
    <property type="term" value="C:nucleus"/>
    <property type="evidence" value="ECO:0007669"/>
    <property type="project" value="UniProtKB-SubCell"/>
</dbReference>
<dbReference type="RefSeq" id="XP_023698347.1">
    <property type="nucleotide sequence ID" value="XM_023842579.2"/>
</dbReference>
<evidence type="ECO:0000256" key="6">
    <source>
        <dbReference type="ARBA" id="ARBA00022670"/>
    </source>
</evidence>
<keyword evidence="4" id="KW-0963">Cytoplasm</keyword>
<dbReference type="Pfam" id="PF01335">
    <property type="entry name" value="DED"/>
    <property type="match status" value="2"/>
</dbReference>
<dbReference type="Proteomes" id="UP000261540">
    <property type="component" value="Unplaced"/>
</dbReference>
<evidence type="ECO:0000256" key="5">
    <source>
        <dbReference type="ARBA" id="ARBA00022553"/>
    </source>
</evidence>
<dbReference type="InterPro" id="IPR001875">
    <property type="entry name" value="DED_dom"/>
</dbReference>
<evidence type="ECO:0000313" key="21">
    <source>
        <dbReference type="Ensembl" id="ENSPKIP00000028608.1"/>
    </source>
</evidence>
<dbReference type="AlphaFoldDB" id="A0A3B3SDU7"/>
<evidence type="ECO:0000256" key="8">
    <source>
        <dbReference type="ARBA" id="ARBA00022737"/>
    </source>
</evidence>
<dbReference type="PROSITE" id="PS50168">
    <property type="entry name" value="DED"/>
    <property type="match status" value="2"/>
</dbReference>
<dbReference type="Gene3D" id="3.40.50.1460">
    <property type="match status" value="1"/>
</dbReference>
<dbReference type="PRINTS" id="PR00376">
    <property type="entry name" value="IL1BCENZYME"/>
</dbReference>
<keyword evidence="7" id="KW-0053">Apoptosis</keyword>
<dbReference type="GO" id="GO:0051604">
    <property type="term" value="P:protein maturation"/>
    <property type="evidence" value="ECO:0007669"/>
    <property type="project" value="UniProtKB-ARBA"/>
</dbReference>
<dbReference type="GeneTree" id="ENSGT00940000160994"/>
<dbReference type="InterPro" id="IPR015917">
    <property type="entry name" value="Pept_C14A"/>
</dbReference>
<dbReference type="GO" id="GO:0006508">
    <property type="term" value="P:proteolysis"/>
    <property type="evidence" value="ECO:0007669"/>
    <property type="project" value="UniProtKB-KW"/>
</dbReference>
<dbReference type="GeneID" id="111859671"/>
<keyword evidence="12" id="KW-0539">Nucleus</keyword>
<evidence type="ECO:0000256" key="15">
    <source>
        <dbReference type="ARBA" id="ARBA00068172"/>
    </source>
</evidence>
<dbReference type="FunFam" id="3.40.50.1460:FF:000008">
    <property type="entry name" value="caspase-8 isoform X1"/>
    <property type="match status" value="1"/>
</dbReference>
<accession>A0A3B3SDU7</accession>
<evidence type="ECO:0000256" key="4">
    <source>
        <dbReference type="ARBA" id="ARBA00022490"/>
    </source>
</evidence>
<dbReference type="GO" id="GO:0004197">
    <property type="term" value="F:cysteine-type endopeptidase activity"/>
    <property type="evidence" value="ECO:0007669"/>
    <property type="project" value="InterPro"/>
</dbReference>
<evidence type="ECO:0000256" key="17">
    <source>
        <dbReference type="SAM" id="MobiDB-lite"/>
    </source>
</evidence>
<dbReference type="PROSITE" id="PS50207">
    <property type="entry name" value="CASPASE_P10"/>
    <property type="match status" value="1"/>
</dbReference>
<evidence type="ECO:0000259" key="20">
    <source>
        <dbReference type="PROSITE" id="PS50208"/>
    </source>
</evidence>
<dbReference type="InterPro" id="IPR002138">
    <property type="entry name" value="Pept_C14_p10"/>
</dbReference>
<proteinExistence type="inferred from homology"/>
<keyword evidence="9" id="KW-0378">Hydrolase</keyword>
<name>A0A3B3SDU7_9TELE</name>
<dbReference type="InterPro" id="IPR011600">
    <property type="entry name" value="Pept_C14_caspase"/>
</dbReference>
<organism evidence="21 22">
    <name type="scientific">Paramormyrops kingsleyae</name>
    <dbReference type="NCBI Taxonomy" id="1676925"/>
    <lineage>
        <taxon>Eukaryota</taxon>
        <taxon>Metazoa</taxon>
        <taxon>Chordata</taxon>
        <taxon>Craniata</taxon>
        <taxon>Vertebrata</taxon>
        <taxon>Euteleostomi</taxon>
        <taxon>Actinopterygii</taxon>
        <taxon>Neopterygii</taxon>
        <taxon>Teleostei</taxon>
        <taxon>Osteoglossocephala</taxon>
        <taxon>Osteoglossomorpha</taxon>
        <taxon>Osteoglossiformes</taxon>
        <taxon>Mormyridae</taxon>
        <taxon>Paramormyrops</taxon>
    </lineage>
</organism>
<dbReference type="FunFam" id="1.10.533.10:FF:000016">
    <property type="entry name" value="CASP8 and FADD-like apoptosis regulator"/>
    <property type="match status" value="1"/>
</dbReference>
<keyword evidence="10" id="KW-0788">Thiol protease</keyword>
<dbReference type="InterPro" id="IPR001309">
    <property type="entry name" value="Pept_C14_p20"/>
</dbReference>
<feature type="domain" description="Caspase family p10" evidence="19">
    <location>
        <begin position="440"/>
        <end position="527"/>
    </location>
</feature>
<keyword evidence="6" id="KW-0645">Protease</keyword>
<dbReference type="GO" id="GO:0005737">
    <property type="term" value="C:cytoplasm"/>
    <property type="evidence" value="ECO:0007669"/>
    <property type="project" value="UniProtKB-SubCell"/>
</dbReference>
<keyword evidence="11" id="KW-0865">Zymogen</keyword>
<evidence type="ECO:0000256" key="1">
    <source>
        <dbReference type="ARBA" id="ARBA00004123"/>
    </source>
</evidence>
<keyword evidence="5" id="KW-0597">Phosphoprotein</keyword>
<feature type="domain" description="Caspase family p20" evidence="20">
    <location>
        <begin position="294"/>
        <end position="420"/>
    </location>
</feature>
<evidence type="ECO:0000256" key="2">
    <source>
        <dbReference type="ARBA" id="ARBA00004496"/>
    </source>
</evidence>
<evidence type="ECO:0000256" key="10">
    <source>
        <dbReference type="ARBA" id="ARBA00022807"/>
    </source>
</evidence>
<dbReference type="InterPro" id="IPR029030">
    <property type="entry name" value="Caspase-like_dom_sf"/>
</dbReference>
<comment type="subcellular location">
    <subcellularLocation>
        <location evidence="2">Cytoplasm</location>
    </subcellularLocation>
    <subcellularLocation>
        <location evidence="1">Nucleus</location>
    </subcellularLocation>
</comment>
<comment type="catalytic activity">
    <reaction evidence="13">
        <text>Strict requirement for Asp at position P1 and has a preferred cleavage sequence of (Leu/Asp/Val)-Glu-Thr-Asp-|-(Gly/Ser/Ala).</text>
        <dbReference type="EC" id="3.4.22.61"/>
    </reaction>
</comment>
<dbReference type="InterPro" id="IPR011029">
    <property type="entry name" value="DEATH-like_dom_sf"/>
</dbReference>
<dbReference type="Gene3D" id="1.10.533.10">
    <property type="entry name" value="Death Domain, Fas"/>
    <property type="match status" value="2"/>
</dbReference>
<dbReference type="GO" id="GO:0032991">
    <property type="term" value="C:protein-containing complex"/>
    <property type="evidence" value="ECO:0007669"/>
    <property type="project" value="UniProtKB-ARBA"/>
</dbReference>
<dbReference type="SMART" id="SM00115">
    <property type="entry name" value="CASc"/>
    <property type="match status" value="1"/>
</dbReference>
<dbReference type="SUPFAM" id="SSF52129">
    <property type="entry name" value="Caspase-like"/>
    <property type="match status" value="1"/>
</dbReference>
<evidence type="ECO:0000256" key="7">
    <source>
        <dbReference type="ARBA" id="ARBA00022703"/>
    </source>
</evidence>
<feature type="region of interest" description="Disordered" evidence="17">
    <location>
        <begin position="239"/>
        <end position="280"/>
    </location>
</feature>
<protein>
    <recommendedName>
        <fullName evidence="15">Caspase-8</fullName>
        <ecNumber evidence="14">3.4.22.61</ecNumber>
    </recommendedName>
</protein>
<sequence length="539" mass="60044">MMEFQFVLLGVEQALDTKDVEALAFLCSDLLRRDLRGVTAACELFSMLQKEDLLSAEDPSLLTELLTICGHIKLIREHRLPPASSNVTSYRKMLFELSEEITQEDLKSIKFLLQKNLPRSRLDETTTMFKLLLEMEKADELSHSNLETLEKVVGKINPKLKSKISHYMKTQGTHSQETGESRTESVKLSMPEQSLPTEQSPLVSHISHTPAVMQELICGPVETEFRSLSFSLSQASSCCNRQSNSNDGGPAETLSSTNPLRAEASDSTVDHKPEALDTPLDDQALGVYEMKGEKRGFCLIINNYDFSNSQPSLNIREGTHKDAKNLEDVFRWLGFETSVEHDCSHEKILSLLQSLRDKDHTLMDVLVCCVLSHGQLGAVYGVDGRVVPLKDLTEPFSGSRCPTLRDKPKLFFVQACQDKPRQTCASVQADGDVDSDARVPKDSLHDAADILLGMSSVPYSLSYRDGKQGTWYIQSLCRNLLQLVPREADLLSILTEVNNDVSKMSDQTGTKRQIPQPAFSLRKKVVFPVPKAPAPSLSK</sequence>
<reference evidence="21" key="2">
    <citation type="submission" date="2025-09" db="UniProtKB">
        <authorList>
            <consortium name="Ensembl"/>
        </authorList>
    </citation>
    <scope>IDENTIFICATION</scope>
</reference>
<dbReference type="EC" id="3.4.22.61" evidence="14"/>
<evidence type="ECO:0000256" key="12">
    <source>
        <dbReference type="ARBA" id="ARBA00023242"/>
    </source>
</evidence>
<dbReference type="SUPFAM" id="SSF47986">
    <property type="entry name" value="DEATH domain"/>
    <property type="match status" value="2"/>
</dbReference>
<dbReference type="Pfam" id="PF00656">
    <property type="entry name" value="Peptidase_C14"/>
    <property type="match status" value="1"/>
</dbReference>
<dbReference type="PANTHER" id="PTHR48169:SF7">
    <property type="entry name" value="CASPASE 10"/>
    <property type="match status" value="1"/>
</dbReference>
<evidence type="ECO:0000259" key="19">
    <source>
        <dbReference type="PROSITE" id="PS50207"/>
    </source>
</evidence>
<evidence type="ECO:0000256" key="3">
    <source>
        <dbReference type="ARBA" id="ARBA00010134"/>
    </source>
</evidence>
<dbReference type="GO" id="GO:0006915">
    <property type="term" value="P:apoptotic process"/>
    <property type="evidence" value="ECO:0007669"/>
    <property type="project" value="UniProtKB-KW"/>
</dbReference>
<dbReference type="SMART" id="SM00031">
    <property type="entry name" value="DED"/>
    <property type="match status" value="2"/>
</dbReference>